<protein>
    <submittedName>
        <fullName evidence="1">Uncharacterized protein</fullName>
    </submittedName>
</protein>
<gene>
    <name evidence="1" type="ORF">ILUMI_23086</name>
</gene>
<evidence type="ECO:0000313" key="2">
    <source>
        <dbReference type="Proteomes" id="UP000801492"/>
    </source>
</evidence>
<dbReference type="GO" id="GO:0032007">
    <property type="term" value="P:negative regulation of TOR signaling"/>
    <property type="evidence" value="ECO:0007669"/>
    <property type="project" value="InterPro"/>
</dbReference>
<sequence>MLSCNCLNIIIESKTNDFQQVTSDSLNLTEEEKKDFFFKQDIRQVNKLNTINMEHSGLVMSRTIGNWISHQCLNCDVYTHAIHRERGATCVLVSAKLLETPTITTLRSSDLFSNIFNVLISSEKEKSGEKQQGGSTFITFIIY</sequence>
<dbReference type="InterPro" id="IPR026682">
    <property type="entry name" value="AKT1S1"/>
</dbReference>
<dbReference type="GO" id="GO:0005737">
    <property type="term" value="C:cytoplasm"/>
    <property type="evidence" value="ECO:0007669"/>
    <property type="project" value="TreeGrafter"/>
</dbReference>
<dbReference type="GO" id="GO:0048011">
    <property type="term" value="P:neurotrophin TRK receptor signaling pathway"/>
    <property type="evidence" value="ECO:0007669"/>
    <property type="project" value="InterPro"/>
</dbReference>
<dbReference type="OrthoDB" id="9992964at2759"/>
<accession>A0A8K0G279</accession>
<name>A0A8K0G279_IGNLU</name>
<comment type="caution">
    <text evidence="1">The sequence shown here is derived from an EMBL/GenBank/DDBJ whole genome shotgun (WGS) entry which is preliminary data.</text>
</comment>
<dbReference type="AlphaFoldDB" id="A0A8K0G279"/>
<keyword evidence="2" id="KW-1185">Reference proteome</keyword>
<dbReference type="PANTHER" id="PTHR21844">
    <property type="entry name" value="AKT1 SUBSTRATE 1 PROTEIN"/>
    <property type="match status" value="1"/>
</dbReference>
<reference evidence="1" key="1">
    <citation type="submission" date="2019-08" db="EMBL/GenBank/DDBJ databases">
        <title>The genome of the North American firefly Photinus pyralis.</title>
        <authorList>
            <consortium name="Photinus pyralis genome working group"/>
            <person name="Fallon T.R."/>
            <person name="Sander Lower S.E."/>
            <person name="Weng J.-K."/>
        </authorList>
    </citation>
    <scope>NUCLEOTIDE SEQUENCE</scope>
    <source>
        <strain evidence="1">TRF0915ILg1</strain>
        <tissue evidence="1">Whole body</tissue>
    </source>
</reference>
<evidence type="ECO:0000313" key="1">
    <source>
        <dbReference type="EMBL" id="KAF2883094.1"/>
    </source>
</evidence>
<organism evidence="1 2">
    <name type="scientific">Ignelater luminosus</name>
    <name type="common">Cucubano</name>
    <name type="synonym">Pyrophorus luminosus</name>
    <dbReference type="NCBI Taxonomy" id="2038154"/>
    <lineage>
        <taxon>Eukaryota</taxon>
        <taxon>Metazoa</taxon>
        <taxon>Ecdysozoa</taxon>
        <taxon>Arthropoda</taxon>
        <taxon>Hexapoda</taxon>
        <taxon>Insecta</taxon>
        <taxon>Pterygota</taxon>
        <taxon>Neoptera</taxon>
        <taxon>Endopterygota</taxon>
        <taxon>Coleoptera</taxon>
        <taxon>Polyphaga</taxon>
        <taxon>Elateriformia</taxon>
        <taxon>Elateroidea</taxon>
        <taxon>Elateridae</taxon>
        <taxon>Agrypninae</taxon>
        <taxon>Pyrophorini</taxon>
        <taxon>Ignelater</taxon>
    </lineage>
</organism>
<dbReference type="EMBL" id="VTPC01090561">
    <property type="protein sequence ID" value="KAF2883094.1"/>
    <property type="molecule type" value="Genomic_DNA"/>
</dbReference>
<dbReference type="Proteomes" id="UP000801492">
    <property type="component" value="Unassembled WGS sequence"/>
</dbReference>
<dbReference type="PANTHER" id="PTHR21844:SF2">
    <property type="entry name" value="PROLINE-RICH AKT1 SUBSTRATE 1"/>
    <property type="match status" value="1"/>
</dbReference>
<proteinExistence type="predicted"/>